<evidence type="ECO:0000313" key="2">
    <source>
        <dbReference type="EMBL" id="PIT86489.1"/>
    </source>
</evidence>
<name>A0A2M6W120_9BACT</name>
<evidence type="ECO:0000313" key="3">
    <source>
        <dbReference type="Proteomes" id="UP000229362"/>
    </source>
</evidence>
<accession>A0A2M6W120</accession>
<keyword evidence="1" id="KW-0472">Membrane</keyword>
<dbReference type="PANTHER" id="PTHR38434">
    <property type="entry name" value="BLL2549 PROTEIN"/>
    <property type="match status" value="1"/>
</dbReference>
<organism evidence="2 3">
    <name type="scientific">Candidatus Magasanikbacteria bacterium CG10_big_fil_rev_8_21_14_0_10_43_6</name>
    <dbReference type="NCBI Taxonomy" id="1974650"/>
    <lineage>
        <taxon>Bacteria</taxon>
        <taxon>Candidatus Magasanikiibacteriota</taxon>
    </lineage>
</organism>
<feature type="transmembrane region" description="Helical" evidence="1">
    <location>
        <begin position="128"/>
        <end position="148"/>
    </location>
</feature>
<evidence type="ECO:0000256" key="1">
    <source>
        <dbReference type="SAM" id="Phobius"/>
    </source>
</evidence>
<feature type="transmembrane region" description="Helical" evidence="1">
    <location>
        <begin position="69"/>
        <end position="91"/>
    </location>
</feature>
<dbReference type="PANTHER" id="PTHR38434:SF1">
    <property type="entry name" value="BLL2549 PROTEIN"/>
    <property type="match status" value="1"/>
</dbReference>
<dbReference type="InterPro" id="IPR019286">
    <property type="entry name" value="DUF2339_TM"/>
</dbReference>
<dbReference type="Pfam" id="PF10101">
    <property type="entry name" value="DUF2339"/>
    <property type="match status" value="1"/>
</dbReference>
<dbReference type="Proteomes" id="UP000229362">
    <property type="component" value="Unassembled WGS sequence"/>
</dbReference>
<dbReference type="AlphaFoldDB" id="A0A2M6W120"/>
<feature type="non-terminal residue" evidence="2">
    <location>
        <position position="152"/>
    </location>
</feature>
<dbReference type="EMBL" id="PFBZ01000125">
    <property type="protein sequence ID" value="PIT86489.1"/>
    <property type="molecule type" value="Genomic_DNA"/>
</dbReference>
<gene>
    <name evidence="2" type="ORF">COU33_02885</name>
</gene>
<protein>
    <recommendedName>
        <fullName evidence="4">DUF2339 domain-containing protein</fullName>
    </recommendedName>
</protein>
<sequence>MESRTKLQQQVDALEKRLERVEQQLSSARPTGFLDTTTQHDATTHPVVYQKTAVDIAIGKFFTWVKTDWLMKLGAFLLLLAVAWFVNFAFVNNWVGPTGRIVLGMLVGALFCVFGYVQMPKYDIPGQVLSATGGVMMLVTLFAARHVYAMFT</sequence>
<evidence type="ECO:0008006" key="4">
    <source>
        <dbReference type="Google" id="ProtNLM"/>
    </source>
</evidence>
<keyword evidence="1" id="KW-0812">Transmembrane</keyword>
<comment type="caution">
    <text evidence="2">The sequence shown here is derived from an EMBL/GenBank/DDBJ whole genome shotgun (WGS) entry which is preliminary data.</text>
</comment>
<proteinExistence type="predicted"/>
<reference evidence="3" key="1">
    <citation type="submission" date="2017-09" db="EMBL/GenBank/DDBJ databases">
        <title>Depth-based differentiation of microbial function through sediment-hosted aquifers and enrichment of novel symbionts in the deep terrestrial subsurface.</title>
        <authorList>
            <person name="Probst A.J."/>
            <person name="Ladd B."/>
            <person name="Jarett J.K."/>
            <person name="Geller-Mcgrath D.E."/>
            <person name="Sieber C.M.K."/>
            <person name="Emerson J.B."/>
            <person name="Anantharaman K."/>
            <person name="Thomas B.C."/>
            <person name="Malmstrom R."/>
            <person name="Stieglmeier M."/>
            <person name="Klingl A."/>
            <person name="Woyke T."/>
            <person name="Ryan C.M."/>
            <person name="Banfield J.F."/>
        </authorList>
    </citation>
    <scope>NUCLEOTIDE SEQUENCE [LARGE SCALE GENOMIC DNA]</scope>
</reference>
<feature type="transmembrane region" description="Helical" evidence="1">
    <location>
        <begin position="97"/>
        <end position="116"/>
    </location>
</feature>
<keyword evidence="1" id="KW-1133">Transmembrane helix</keyword>